<keyword evidence="3" id="KW-1185">Reference proteome</keyword>
<dbReference type="OrthoDB" id="5243872at2"/>
<feature type="signal peptide" evidence="1">
    <location>
        <begin position="1"/>
        <end position="22"/>
    </location>
</feature>
<dbReference type="AlphaFoldDB" id="A0A5B8U0W4"/>
<reference evidence="2 3" key="1">
    <citation type="journal article" date="2018" name="J. Microbiol.">
        <title>Baekduia soli gen. nov., sp. nov., a novel bacterium isolated from the soil of Baekdu Mountain and proposal of a novel family name, Baekduiaceae fam. nov.</title>
        <authorList>
            <person name="An D.S."/>
            <person name="Siddiqi M.Z."/>
            <person name="Kim K.H."/>
            <person name="Yu H.S."/>
            <person name="Im W.T."/>
        </authorList>
    </citation>
    <scope>NUCLEOTIDE SEQUENCE [LARGE SCALE GENOMIC DNA]</scope>
    <source>
        <strain evidence="2 3">BR7-21</strain>
    </source>
</reference>
<organism evidence="2 3">
    <name type="scientific">Baekduia soli</name>
    <dbReference type="NCBI Taxonomy" id="496014"/>
    <lineage>
        <taxon>Bacteria</taxon>
        <taxon>Bacillati</taxon>
        <taxon>Actinomycetota</taxon>
        <taxon>Thermoleophilia</taxon>
        <taxon>Solirubrobacterales</taxon>
        <taxon>Baekduiaceae</taxon>
        <taxon>Baekduia</taxon>
    </lineage>
</organism>
<feature type="chain" id="PRO_5039519525" evidence="1">
    <location>
        <begin position="23"/>
        <end position="174"/>
    </location>
</feature>
<proteinExistence type="predicted"/>
<protein>
    <submittedName>
        <fullName evidence="2">Uncharacterized protein</fullName>
    </submittedName>
</protein>
<accession>A0A5B8U0W4</accession>
<name>A0A5B8U0W4_9ACTN</name>
<dbReference type="RefSeq" id="WP_146915943.1">
    <property type="nucleotide sequence ID" value="NZ_CP042430.1"/>
</dbReference>
<dbReference type="InterPro" id="IPR006311">
    <property type="entry name" value="TAT_signal"/>
</dbReference>
<dbReference type="EMBL" id="CP042430">
    <property type="protein sequence ID" value="QEC46580.1"/>
    <property type="molecule type" value="Genomic_DNA"/>
</dbReference>
<keyword evidence="1" id="KW-0732">Signal</keyword>
<evidence type="ECO:0000313" key="3">
    <source>
        <dbReference type="Proteomes" id="UP000321805"/>
    </source>
</evidence>
<sequence length="174" mass="18536">MPARRRALAVAALLGVAAPAAAGAATDPPTSALTHSRLLWATINVCDTAKHPDTIGIRASMPGSGRLGERMYMRFMVQYFKVSAGQWANGDATADSGFRSVGPAKYRRRESGWNFAITPPPAGQTYRLRGVVSFEWRKGKKVVRKARRVTSAGHRGTIGSDPAGASAAECVIQP</sequence>
<evidence type="ECO:0000256" key="1">
    <source>
        <dbReference type="SAM" id="SignalP"/>
    </source>
</evidence>
<dbReference type="Proteomes" id="UP000321805">
    <property type="component" value="Chromosome"/>
</dbReference>
<dbReference type="PROSITE" id="PS51318">
    <property type="entry name" value="TAT"/>
    <property type="match status" value="1"/>
</dbReference>
<gene>
    <name evidence="2" type="ORF">FSW04_02620</name>
</gene>
<evidence type="ECO:0000313" key="2">
    <source>
        <dbReference type="EMBL" id="QEC46580.1"/>
    </source>
</evidence>
<dbReference type="KEGG" id="bsol:FSW04_02620"/>